<evidence type="ECO:0000259" key="1">
    <source>
        <dbReference type="Pfam" id="PF13480"/>
    </source>
</evidence>
<sequence>MEIKGSGYSYREISDVHDTGTLWQKIADQSADAWVWHTWAAHEFNVCAATQYDVVDRSFFVYEGDLPVGVVPLTFQKSSRGIEAIYYSGFLPWPALCHVGAGRRLLEEGIFEEIERRAKDHGVSLIRFWFTPPVPGVGDDERTAHIAQLFGYDRTALAFHEVEIDSDTLSRVRDRYRRYHKKYFPLFLLRIAEGNEVTSDLAKNYAELHRKDSGRTVRSLESFERQADSARSREGFYVIAETPDKTIAGMLLISLYKGVAYDSSVAIDPEFAELYVGHLLKWKTIEELQRRNVASYVLGPAAGIGASPKEVGISHFKDGWSRGNTQTVWQLEKVMSRR</sequence>
<comment type="caution">
    <text evidence="2">The sequence shown here is derived from an EMBL/GenBank/DDBJ whole genome shotgun (WGS) entry which is preliminary data.</text>
</comment>
<dbReference type="Gene3D" id="3.40.630.30">
    <property type="match status" value="1"/>
</dbReference>
<gene>
    <name evidence="2" type="ORF">UY70_C0006G0029</name>
</gene>
<organism evidence="2 3">
    <name type="scientific">Candidatus Kaiserbacteria bacterium GW2011_GWB1_52_6</name>
    <dbReference type="NCBI Taxonomy" id="1618674"/>
    <lineage>
        <taxon>Bacteria</taxon>
        <taxon>Candidatus Kaiseribacteriota</taxon>
    </lineage>
</organism>
<evidence type="ECO:0000313" key="3">
    <source>
        <dbReference type="Proteomes" id="UP000034185"/>
    </source>
</evidence>
<feature type="domain" description="BioF2-like acetyltransferase" evidence="1">
    <location>
        <begin position="171"/>
        <end position="301"/>
    </location>
</feature>
<dbReference type="InterPro" id="IPR016181">
    <property type="entry name" value="Acyl_CoA_acyltransferase"/>
</dbReference>
<dbReference type="AlphaFoldDB" id="A0A0G1XAL0"/>
<accession>A0A0G1XAL0</accession>
<dbReference type="SUPFAM" id="SSF55729">
    <property type="entry name" value="Acyl-CoA N-acyltransferases (Nat)"/>
    <property type="match status" value="1"/>
</dbReference>
<dbReference type="InterPro" id="IPR038740">
    <property type="entry name" value="BioF2-like_GNAT_dom"/>
</dbReference>
<dbReference type="Proteomes" id="UP000034185">
    <property type="component" value="Unassembled WGS sequence"/>
</dbReference>
<dbReference type="EMBL" id="LCRA01000006">
    <property type="protein sequence ID" value="KKW27880.1"/>
    <property type="molecule type" value="Genomic_DNA"/>
</dbReference>
<name>A0A0G1XAL0_9BACT</name>
<proteinExistence type="predicted"/>
<evidence type="ECO:0000313" key="2">
    <source>
        <dbReference type="EMBL" id="KKW27880.1"/>
    </source>
</evidence>
<reference evidence="2 3" key="1">
    <citation type="journal article" date="2015" name="Nature">
        <title>rRNA introns, odd ribosomes, and small enigmatic genomes across a large radiation of phyla.</title>
        <authorList>
            <person name="Brown C.T."/>
            <person name="Hug L.A."/>
            <person name="Thomas B.C."/>
            <person name="Sharon I."/>
            <person name="Castelle C.J."/>
            <person name="Singh A."/>
            <person name="Wilkins M.J."/>
            <person name="Williams K.H."/>
            <person name="Banfield J.F."/>
        </authorList>
    </citation>
    <scope>NUCLEOTIDE SEQUENCE [LARGE SCALE GENOMIC DNA]</scope>
</reference>
<dbReference type="Pfam" id="PF13480">
    <property type="entry name" value="Acetyltransf_6"/>
    <property type="match status" value="1"/>
</dbReference>
<protein>
    <recommendedName>
        <fullName evidence="1">BioF2-like acetyltransferase domain-containing protein</fullName>
    </recommendedName>
</protein>